<keyword evidence="3" id="KW-1185">Reference proteome</keyword>
<dbReference type="KEGG" id="aser:Asera_12320"/>
<evidence type="ECO:0000313" key="3">
    <source>
        <dbReference type="Proteomes" id="UP000680750"/>
    </source>
</evidence>
<dbReference type="Proteomes" id="UP000680750">
    <property type="component" value="Chromosome"/>
</dbReference>
<protein>
    <submittedName>
        <fullName evidence="2">DUF397 domain-containing protein</fullName>
    </submittedName>
</protein>
<name>A0A810KVQ4_9ACTN</name>
<proteinExistence type="predicted"/>
<dbReference type="InterPro" id="IPR007278">
    <property type="entry name" value="DUF397"/>
</dbReference>
<dbReference type="RefSeq" id="WP_051801992.1">
    <property type="nucleotide sequence ID" value="NZ_AP023354.1"/>
</dbReference>
<gene>
    <name evidence="2" type="ORF">Asera_12320</name>
</gene>
<dbReference type="AlphaFoldDB" id="A0A810KVQ4"/>
<dbReference type="OrthoDB" id="4299240at2"/>
<feature type="domain" description="DUF397" evidence="1">
    <location>
        <begin position="17"/>
        <end position="70"/>
    </location>
</feature>
<organism evidence="2 3">
    <name type="scientific">Actinocatenispora sera</name>
    <dbReference type="NCBI Taxonomy" id="390989"/>
    <lineage>
        <taxon>Bacteria</taxon>
        <taxon>Bacillati</taxon>
        <taxon>Actinomycetota</taxon>
        <taxon>Actinomycetes</taxon>
        <taxon>Micromonosporales</taxon>
        <taxon>Micromonosporaceae</taxon>
        <taxon>Actinocatenispora</taxon>
    </lineage>
</organism>
<sequence>MTAPESQKKECPDLTNAVWRGSDEETPKGGGRIEVAFVEDKICMRNGEDPNSPVLVFTQAEWDAFVGGAKDGEFDLPMQ</sequence>
<dbReference type="Pfam" id="PF04149">
    <property type="entry name" value="DUF397"/>
    <property type="match status" value="1"/>
</dbReference>
<accession>A0A810KVQ4</accession>
<dbReference type="EMBL" id="AP023354">
    <property type="protein sequence ID" value="BCJ27124.1"/>
    <property type="molecule type" value="Genomic_DNA"/>
</dbReference>
<evidence type="ECO:0000313" key="2">
    <source>
        <dbReference type="EMBL" id="BCJ27124.1"/>
    </source>
</evidence>
<reference evidence="2" key="1">
    <citation type="submission" date="2020-08" db="EMBL/GenBank/DDBJ databases">
        <title>Whole genome shotgun sequence of Actinocatenispora sera NBRC 101916.</title>
        <authorList>
            <person name="Komaki H."/>
            <person name="Tamura T."/>
        </authorList>
    </citation>
    <scope>NUCLEOTIDE SEQUENCE</scope>
    <source>
        <strain evidence="2">NBRC 101916</strain>
    </source>
</reference>
<evidence type="ECO:0000259" key="1">
    <source>
        <dbReference type="Pfam" id="PF04149"/>
    </source>
</evidence>